<comment type="caution">
    <text evidence="7">The sequence shown here is derived from an EMBL/GenBank/DDBJ whole genome shotgun (WGS) entry which is preliminary data.</text>
</comment>
<reference evidence="7" key="1">
    <citation type="submission" date="2021-08" db="EMBL/GenBank/DDBJ databases">
        <title>Hoeflea bacterium WL0058 sp. nov., isolated from the sediment.</title>
        <authorList>
            <person name="Wang L."/>
            <person name="Zhang D."/>
        </authorList>
    </citation>
    <scope>NUCLEOTIDE SEQUENCE</scope>
    <source>
        <strain evidence="7">WL0058</strain>
    </source>
</reference>
<comment type="subcellular location">
    <subcellularLocation>
        <location evidence="1">Cell membrane</location>
        <topology evidence="1">Multi-pass membrane protein</topology>
    </subcellularLocation>
</comment>
<keyword evidence="3 6" id="KW-0812">Transmembrane</keyword>
<feature type="transmembrane region" description="Helical" evidence="6">
    <location>
        <begin position="298"/>
        <end position="318"/>
    </location>
</feature>
<organism evidence="7 8">
    <name type="scientific">Flavimaribacter sediminis</name>
    <dbReference type="NCBI Taxonomy" id="2865987"/>
    <lineage>
        <taxon>Bacteria</taxon>
        <taxon>Pseudomonadati</taxon>
        <taxon>Pseudomonadota</taxon>
        <taxon>Alphaproteobacteria</taxon>
        <taxon>Hyphomicrobiales</taxon>
        <taxon>Rhizobiaceae</taxon>
        <taxon>Flavimaribacter</taxon>
    </lineage>
</organism>
<dbReference type="GO" id="GO:0005886">
    <property type="term" value="C:plasma membrane"/>
    <property type="evidence" value="ECO:0007669"/>
    <property type="project" value="UniProtKB-SubCell"/>
</dbReference>
<evidence type="ECO:0000256" key="2">
    <source>
        <dbReference type="ARBA" id="ARBA00022475"/>
    </source>
</evidence>
<feature type="transmembrane region" description="Helical" evidence="6">
    <location>
        <begin position="126"/>
        <end position="147"/>
    </location>
</feature>
<dbReference type="AlphaFoldDB" id="A0AAE2ZSZ3"/>
<accession>A0AAE2ZSZ3</accession>
<evidence type="ECO:0000256" key="1">
    <source>
        <dbReference type="ARBA" id="ARBA00004651"/>
    </source>
</evidence>
<dbReference type="InterPro" id="IPR001851">
    <property type="entry name" value="ABC_transp_permease"/>
</dbReference>
<feature type="transmembrane region" description="Helical" evidence="6">
    <location>
        <begin position="349"/>
        <end position="374"/>
    </location>
</feature>
<dbReference type="EMBL" id="JAICBX010000005">
    <property type="protein sequence ID" value="MBW8639973.1"/>
    <property type="molecule type" value="Genomic_DNA"/>
</dbReference>
<dbReference type="Pfam" id="PF02653">
    <property type="entry name" value="BPD_transp_2"/>
    <property type="match status" value="1"/>
</dbReference>
<dbReference type="GO" id="GO:0015658">
    <property type="term" value="F:branched-chain amino acid transmembrane transporter activity"/>
    <property type="evidence" value="ECO:0007669"/>
    <property type="project" value="InterPro"/>
</dbReference>
<keyword evidence="4 6" id="KW-1133">Transmembrane helix</keyword>
<feature type="transmembrane region" description="Helical" evidence="6">
    <location>
        <begin position="324"/>
        <end position="342"/>
    </location>
</feature>
<dbReference type="CDD" id="cd06581">
    <property type="entry name" value="TM_PBP1_LivM_like"/>
    <property type="match status" value="1"/>
</dbReference>
<dbReference type="Proteomes" id="UP001196509">
    <property type="component" value="Unassembled WGS sequence"/>
</dbReference>
<evidence type="ECO:0000313" key="7">
    <source>
        <dbReference type="EMBL" id="MBW8639973.1"/>
    </source>
</evidence>
<dbReference type="RefSeq" id="WP_220230700.1">
    <property type="nucleotide sequence ID" value="NZ_JAICBX010000005.1"/>
</dbReference>
<feature type="transmembrane region" description="Helical" evidence="6">
    <location>
        <begin position="196"/>
        <end position="212"/>
    </location>
</feature>
<evidence type="ECO:0000256" key="5">
    <source>
        <dbReference type="ARBA" id="ARBA00023136"/>
    </source>
</evidence>
<dbReference type="InterPro" id="IPR043428">
    <property type="entry name" value="LivM-like"/>
</dbReference>
<dbReference type="PANTHER" id="PTHR30482:SF10">
    <property type="entry name" value="HIGH-AFFINITY BRANCHED-CHAIN AMINO ACID TRANSPORT PROTEIN BRAE"/>
    <property type="match status" value="1"/>
</dbReference>
<protein>
    <submittedName>
        <fullName evidence="7">Branched-chain amino acid ABC transporter permease</fullName>
    </submittedName>
</protein>
<evidence type="ECO:0000313" key="8">
    <source>
        <dbReference type="Proteomes" id="UP001196509"/>
    </source>
</evidence>
<sequence>MEGNLFDRNRRDLILFAGLALLVAVIFLTQGSVYSLRMLVEAGCYAMIALGLTIQWGYAGLFNVGVMGFIAAGAASSVLITFPTNPDFWNSNGPQLVGIFLVKLAFSAALLWLANISGRFGAGRRLRGLLIVIAIAVAYLVLSAHMTVMAEQIEANSGWIGGLGLPVLVGWIVAGVVAGIIAWFVGKICLGLRSDYLAIATLGIAQIIKHFLKNADWLTRGTLTVSPLPWPVETPSGGEFIMARASYLSLVAIAVVIIYLLLERAYNAPWGRMMRAIRDNETAAEAMGKNVTSRRIEIFVLGSVLMGFGGAMLIHFASIYDPSGFLDLNHTFLIWVMVILGGSGNNRGAIFGAIFVYIVWVMSEPITLALFDVIRTYGVAWFDWEPPSDFNSRALQMRVFVIGLTITLVLRFAPRGLLPERQARH</sequence>
<feature type="transmembrane region" description="Helical" evidence="6">
    <location>
        <begin position="61"/>
        <end position="82"/>
    </location>
</feature>
<feature type="transmembrane region" description="Helical" evidence="6">
    <location>
        <begin position="159"/>
        <end position="184"/>
    </location>
</feature>
<evidence type="ECO:0000256" key="3">
    <source>
        <dbReference type="ARBA" id="ARBA00022692"/>
    </source>
</evidence>
<evidence type="ECO:0000256" key="4">
    <source>
        <dbReference type="ARBA" id="ARBA00022989"/>
    </source>
</evidence>
<gene>
    <name evidence="7" type="ORF">K1W69_22450</name>
</gene>
<keyword evidence="8" id="KW-1185">Reference proteome</keyword>
<keyword evidence="5 6" id="KW-0472">Membrane</keyword>
<dbReference type="PANTHER" id="PTHR30482">
    <property type="entry name" value="HIGH-AFFINITY BRANCHED-CHAIN AMINO ACID TRANSPORT SYSTEM PERMEASE"/>
    <property type="match status" value="1"/>
</dbReference>
<evidence type="ECO:0000256" key="6">
    <source>
        <dbReference type="SAM" id="Phobius"/>
    </source>
</evidence>
<name>A0AAE2ZSZ3_9HYPH</name>
<proteinExistence type="predicted"/>
<feature type="transmembrane region" description="Helical" evidence="6">
    <location>
        <begin position="12"/>
        <end position="28"/>
    </location>
</feature>
<feature type="transmembrane region" description="Helical" evidence="6">
    <location>
        <begin position="394"/>
        <end position="413"/>
    </location>
</feature>
<feature type="transmembrane region" description="Helical" evidence="6">
    <location>
        <begin position="94"/>
        <end position="114"/>
    </location>
</feature>
<feature type="transmembrane region" description="Helical" evidence="6">
    <location>
        <begin position="34"/>
        <end position="54"/>
    </location>
</feature>
<keyword evidence="2" id="KW-1003">Cell membrane</keyword>
<feature type="transmembrane region" description="Helical" evidence="6">
    <location>
        <begin position="241"/>
        <end position="262"/>
    </location>
</feature>